<accession>A0A0P1AE67</accession>
<dbReference type="GeneID" id="36404247"/>
<keyword evidence="2" id="KW-1185">Reference proteome</keyword>
<sequence length="74" mass="8403">MRSGTPILWDQWPLEIDIHASHHNSTNCVLWLPVWACTPRIIGRLVVTPSTYIESRGYLSKVSRIEPTVVVVCC</sequence>
<name>A0A0P1AE67_PLAHL</name>
<evidence type="ECO:0000313" key="1">
    <source>
        <dbReference type="EMBL" id="CEG39136.1"/>
    </source>
</evidence>
<dbReference type="Proteomes" id="UP000054928">
    <property type="component" value="Unassembled WGS sequence"/>
</dbReference>
<organism evidence="1 2">
    <name type="scientific">Plasmopara halstedii</name>
    <name type="common">Downy mildew of sunflower</name>
    <dbReference type="NCBI Taxonomy" id="4781"/>
    <lineage>
        <taxon>Eukaryota</taxon>
        <taxon>Sar</taxon>
        <taxon>Stramenopiles</taxon>
        <taxon>Oomycota</taxon>
        <taxon>Peronosporomycetes</taxon>
        <taxon>Peronosporales</taxon>
        <taxon>Peronosporaceae</taxon>
        <taxon>Plasmopara</taxon>
    </lineage>
</organism>
<reference evidence="2" key="1">
    <citation type="submission" date="2014-09" db="EMBL/GenBank/DDBJ databases">
        <authorList>
            <person name="Sharma Rahul"/>
            <person name="Thines Marco"/>
        </authorList>
    </citation>
    <scope>NUCLEOTIDE SEQUENCE [LARGE SCALE GENOMIC DNA]</scope>
</reference>
<proteinExistence type="predicted"/>
<dbReference type="AlphaFoldDB" id="A0A0P1AE67"/>
<dbReference type="RefSeq" id="XP_024575505.1">
    <property type="nucleotide sequence ID" value="XM_024724650.1"/>
</dbReference>
<evidence type="ECO:0000313" key="2">
    <source>
        <dbReference type="Proteomes" id="UP000054928"/>
    </source>
</evidence>
<dbReference type="EMBL" id="CCYD01000349">
    <property type="protein sequence ID" value="CEG39136.1"/>
    <property type="molecule type" value="Genomic_DNA"/>
</dbReference>
<protein>
    <submittedName>
        <fullName evidence="1">Uncharacterized protein</fullName>
    </submittedName>
</protein>